<evidence type="ECO:0000313" key="6">
    <source>
        <dbReference type="Proteomes" id="UP000199516"/>
    </source>
</evidence>
<evidence type="ECO:0000256" key="3">
    <source>
        <dbReference type="ARBA" id="ARBA00023163"/>
    </source>
</evidence>
<evidence type="ECO:0000313" key="5">
    <source>
        <dbReference type="EMBL" id="SFE53585.1"/>
    </source>
</evidence>
<dbReference type="CDD" id="cd07377">
    <property type="entry name" value="WHTH_GntR"/>
    <property type="match status" value="1"/>
</dbReference>
<dbReference type="Gene3D" id="1.10.10.10">
    <property type="entry name" value="Winged helix-like DNA-binding domain superfamily/Winged helix DNA-binding domain"/>
    <property type="match status" value="1"/>
</dbReference>
<dbReference type="SUPFAM" id="SSF46785">
    <property type="entry name" value="Winged helix' DNA-binding domain"/>
    <property type="match status" value="1"/>
</dbReference>
<dbReference type="GO" id="GO:0003700">
    <property type="term" value="F:DNA-binding transcription factor activity"/>
    <property type="evidence" value="ECO:0007669"/>
    <property type="project" value="InterPro"/>
</dbReference>
<sequence>MRVIHKTVTTATYEKLKADISAGKYKPGDHLLLKQLSEDLQVSRTPIRDALIRLQEEGLVEAKPHRGMYVRKLKEKDISNYYQTRAVLEGLGAKLAAENIKQEETQVLEDFINRMEKVLIHREDQGDEAIIKLNNSLHDYIFKIADNEVLDRLRRTLASPIALIRATSWIDSERKYEVFKEHEKLIIEIIAKNPERAKEAAENHIHKAWESANRNLKKLPEEED</sequence>
<dbReference type="SMART" id="SM00345">
    <property type="entry name" value="HTH_GNTR"/>
    <property type="match status" value="1"/>
</dbReference>
<evidence type="ECO:0000259" key="4">
    <source>
        <dbReference type="PROSITE" id="PS50949"/>
    </source>
</evidence>
<keyword evidence="2 5" id="KW-0238">DNA-binding</keyword>
<dbReference type="OrthoDB" id="574518at2"/>
<dbReference type="Pfam" id="PF00392">
    <property type="entry name" value="GntR"/>
    <property type="match status" value="1"/>
</dbReference>
<accession>A0A1I2BBR2</accession>
<dbReference type="InterPro" id="IPR008920">
    <property type="entry name" value="TF_FadR/GntR_C"/>
</dbReference>
<dbReference type="PANTHER" id="PTHR43537:SF24">
    <property type="entry name" value="GLUCONATE OPERON TRANSCRIPTIONAL REPRESSOR"/>
    <property type="match status" value="1"/>
</dbReference>
<dbReference type="STRING" id="930128.SAMN05192532_102209"/>
<dbReference type="PANTHER" id="PTHR43537">
    <property type="entry name" value="TRANSCRIPTIONAL REGULATOR, GNTR FAMILY"/>
    <property type="match status" value="1"/>
</dbReference>
<proteinExistence type="predicted"/>
<evidence type="ECO:0000256" key="2">
    <source>
        <dbReference type="ARBA" id="ARBA00023125"/>
    </source>
</evidence>
<name>A0A1I2BBR2_9BACI</name>
<dbReference type="InterPro" id="IPR000524">
    <property type="entry name" value="Tscrpt_reg_HTH_GntR"/>
</dbReference>
<dbReference type="InterPro" id="IPR011711">
    <property type="entry name" value="GntR_C"/>
</dbReference>
<evidence type="ECO:0000256" key="1">
    <source>
        <dbReference type="ARBA" id="ARBA00023015"/>
    </source>
</evidence>
<dbReference type="EMBL" id="FONT01000002">
    <property type="protein sequence ID" value="SFE53585.1"/>
    <property type="molecule type" value="Genomic_DNA"/>
</dbReference>
<dbReference type="AlphaFoldDB" id="A0A1I2BBR2"/>
<protein>
    <submittedName>
        <fullName evidence="5">DNA-binding transcriptional regulator, GntR family</fullName>
    </submittedName>
</protein>
<keyword evidence="1" id="KW-0805">Transcription regulation</keyword>
<dbReference type="InterPro" id="IPR036388">
    <property type="entry name" value="WH-like_DNA-bd_sf"/>
</dbReference>
<dbReference type="RefSeq" id="WP_091658434.1">
    <property type="nucleotide sequence ID" value="NZ_FONT01000002.1"/>
</dbReference>
<dbReference type="Pfam" id="PF07729">
    <property type="entry name" value="FCD"/>
    <property type="match status" value="1"/>
</dbReference>
<dbReference type="SUPFAM" id="SSF48008">
    <property type="entry name" value="GntR ligand-binding domain-like"/>
    <property type="match status" value="1"/>
</dbReference>
<dbReference type="SMART" id="SM00895">
    <property type="entry name" value="FCD"/>
    <property type="match status" value="1"/>
</dbReference>
<keyword evidence="6" id="KW-1185">Reference proteome</keyword>
<dbReference type="PROSITE" id="PS50949">
    <property type="entry name" value="HTH_GNTR"/>
    <property type="match status" value="1"/>
</dbReference>
<organism evidence="5 6">
    <name type="scientific">Alteribacillus iranensis</name>
    <dbReference type="NCBI Taxonomy" id="930128"/>
    <lineage>
        <taxon>Bacteria</taxon>
        <taxon>Bacillati</taxon>
        <taxon>Bacillota</taxon>
        <taxon>Bacilli</taxon>
        <taxon>Bacillales</taxon>
        <taxon>Bacillaceae</taxon>
        <taxon>Alteribacillus</taxon>
    </lineage>
</organism>
<feature type="domain" description="HTH gntR-type" evidence="4">
    <location>
        <begin position="6"/>
        <end position="73"/>
    </location>
</feature>
<dbReference type="Gene3D" id="1.20.120.530">
    <property type="entry name" value="GntR ligand-binding domain-like"/>
    <property type="match status" value="1"/>
</dbReference>
<keyword evidence="3" id="KW-0804">Transcription</keyword>
<dbReference type="InterPro" id="IPR036390">
    <property type="entry name" value="WH_DNA-bd_sf"/>
</dbReference>
<dbReference type="GO" id="GO:0003677">
    <property type="term" value="F:DNA binding"/>
    <property type="evidence" value="ECO:0007669"/>
    <property type="project" value="UniProtKB-KW"/>
</dbReference>
<reference evidence="5 6" key="1">
    <citation type="submission" date="2016-10" db="EMBL/GenBank/DDBJ databases">
        <authorList>
            <person name="de Groot N.N."/>
        </authorList>
    </citation>
    <scope>NUCLEOTIDE SEQUENCE [LARGE SCALE GENOMIC DNA]</scope>
    <source>
        <strain evidence="5 6">DSM 23995</strain>
    </source>
</reference>
<gene>
    <name evidence="5" type="ORF">SAMN05192532_102209</name>
</gene>
<dbReference type="Proteomes" id="UP000199516">
    <property type="component" value="Unassembled WGS sequence"/>
</dbReference>